<evidence type="ECO:0000313" key="5">
    <source>
        <dbReference type="Proteomes" id="UP000031408"/>
    </source>
</evidence>
<protein>
    <submittedName>
        <fullName evidence="4">Short-chain dehydrogenase</fullName>
    </submittedName>
</protein>
<comment type="similarity">
    <text evidence="1 3">Belongs to the short-chain dehydrogenases/reductases (SDR) family.</text>
</comment>
<evidence type="ECO:0000256" key="2">
    <source>
        <dbReference type="ARBA" id="ARBA00023002"/>
    </source>
</evidence>
<comment type="caution">
    <text evidence="4">The sequence shown here is derived from an EMBL/GenBank/DDBJ whole genome shotgun (WGS) entry which is preliminary data.</text>
</comment>
<gene>
    <name evidence="4" type="ORF">OI18_13195</name>
</gene>
<dbReference type="PRINTS" id="PR00081">
    <property type="entry name" value="GDHRDH"/>
</dbReference>
<dbReference type="InterPro" id="IPR002347">
    <property type="entry name" value="SDR_fam"/>
</dbReference>
<dbReference type="Proteomes" id="UP000031408">
    <property type="component" value="Unassembled WGS sequence"/>
</dbReference>
<dbReference type="GO" id="GO:0016491">
    <property type="term" value="F:oxidoreductase activity"/>
    <property type="evidence" value="ECO:0007669"/>
    <property type="project" value="UniProtKB-KW"/>
</dbReference>
<organism evidence="4 5">
    <name type="scientific">Flavihumibacter solisilvae</name>
    <dbReference type="NCBI Taxonomy" id="1349421"/>
    <lineage>
        <taxon>Bacteria</taxon>
        <taxon>Pseudomonadati</taxon>
        <taxon>Bacteroidota</taxon>
        <taxon>Chitinophagia</taxon>
        <taxon>Chitinophagales</taxon>
        <taxon>Chitinophagaceae</taxon>
        <taxon>Flavihumibacter</taxon>
    </lineage>
</organism>
<dbReference type="RefSeq" id="WP_039140478.1">
    <property type="nucleotide sequence ID" value="NZ_JSVC01000015.1"/>
</dbReference>
<accession>A0A0C1L1V7</accession>
<dbReference type="AlphaFoldDB" id="A0A0C1L1V7"/>
<evidence type="ECO:0000313" key="4">
    <source>
        <dbReference type="EMBL" id="KIC93987.1"/>
    </source>
</evidence>
<dbReference type="Pfam" id="PF00106">
    <property type="entry name" value="adh_short"/>
    <property type="match status" value="1"/>
</dbReference>
<dbReference type="PANTHER" id="PTHR43976">
    <property type="entry name" value="SHORT CHAIN DEHYDROGENASE"/>
    <property type="match status" value="1"/>
</dbReference>
<evidence type="ECO:0000256" key="1">
    <source>
        <dbReference type="ARBA" id="ARBA00006484"/>
    </source>
</evidence>
<dbReference type="OrthoDB" id="1235794at2"/>
<dbReference type="CDD" id="cd05374">
    <property type="entry name" value="17beta-HSD-like_SDR_c"/>
    <property type="match status" value="1"/>
</dbReference>
<dbReference type="SUPFAM" id="SSF51735">
    <property type="entry name" value="NAD(P)-binding Rossmann-fold domains"/>
    <property type="match status" value="1"/>
</dbReference>
<dbReference type="PRINTS" id="PR00080">
    <property type="entry name" value="SDRFAMILY"/>
</dbReference>
<dbReference type="EMBL" id="JSVC01000015">
    <property type="protein sequence ID" value="KIC93987.1"/>
    <property type="molecule type" value="Genomic_DNA"/>
</dbReference>
<dbReference type="PROSITE" id="PS00061">
    <property type="entry name" value="ADH_SHORT"/>
    <property type="match status" value="1"/>
</dbReference>
<dbReference type="InterPro" id="IPR020904">
    <property type="entry name" value="Sc_DH/Rdtase_CS"/>
</dbReference>
<dbReference type="Gene3D" id="3.40.50.720">
    <property type="entry name" value="NAD(P)-binding Rossmann-like Domain"/>
    <property type="match status" value="1"/>
</dbReference>
<keyword evidence="5" id="KW-1185">Reference proteome</keyword>
<name>A0A0C1L1V7_9BACT</name>
<dbReference type="PANTHER" id="PTHR43976:SF16">
    <property type="entry name" value="SHORT-CHAIN DEHYDROGENASE_REDUCTASE FAMILY PROTEIN"/>
    <property type="match status" value="1"/>
</dbReference>
<evidence type="ECO:0000256" key="3">
    <source>
        <dbReference type="RuleBase" id="RU000363"/>
    </source>
</evidence>
<dbReference type="STRING" id="1349421.OI18_13195"/>
<keyword evidence="2" id="KW-0560">Oxidoreductase</keyword>
<sequence>MKQNQVWFVTGASKGFGFEITKAALKAGHKVVATVRSNPGRLSSQFNSKDLFVVVLDVTKEGQVKDGVKQAIDQFGRIDVLVNNAGFGLLGAIEEISDSEAKRQFDTNVFGLLNVTRAVLPFMRKERLGHIINISSVLGYATLFPGLAIYSATKFAVEGISEGLSLELEPFGISVTAVAPGLFRTDFTSSDSYQNAEAELEAYKDTVGLRRVAVKDLHGNQPGDPAKLASVVVQIASGDHPPRHLPIGRDSVAAIRAKYNSTAKEVDEWEELSSSTDHAVVA</sequence>
<reference evidence="4 5" key="1">
    <citation type="submission" date="2014-11" db="EMBL/GenBank/DDBJ databases">
        <title>Genome sequence of Flavihumibacter solisilvae 3-3.</title>
        <authorList>
            <person name="Zhou G."/>
            <person name="Li M."/>
            <person name="Wang G."/>
        </authorList>
    </citation>
    <scope>NUCLEOTIDE SEQUENCE [LARGE SCALE GENOMIC DNA]</scope>
    <source>
        <strain evidence="4 5">3-3</strain>
    </source>
</reference>
<dbReference type="NCBIfam" id="NF004824">
    <property type="entry name" value="PRK06180.1"/>
    <property type="match status" value="1"/>
</dbReference>
<dbReference type="InterPro" id="IPR036291">
    <property type="entry name" value="NAD(P)-bd_dom_sf"/>
</dbReference>
<proteinExistence type="inferred from homology"/>
<dbReference type="InterPro" id="IPR051911">
    <property type="entry name" value="SDR_oxidoreductase"/>
</dbReference>